<keyword evidence="1" id="KW-0472">Membrane</keyword>
<evidence type="ECO:0008006" key="4">
    <source>
        <dbReference type="Google" id="ProtNLM"/>
    </source>
</evidence>
<dbReference type="Proteomes" id="UP000177053">
    <property type="component" value="Unassembled WGS sequence"/>
</dbReference>
<organism evidence="2 3">
    <name type="scientific">Candidatus Woesebacteria bacterium RBG_16_34_12</name>
    <dbReference type="NCBI Taxonomy" id="1802480"/>
    <lineage>
        <taxon>Bacteria</taxon>
        <taxon>Candidatus Woeseibacteriota</taxon>
    </lineage>
</organism>
<sequence>MTDFAYFQILGKPLIFYFGIITLTSFFLTAFVGYLNFKGYRRVSLRWHLYLAIISLSLGVIHALMGILTYL</sequence>
<protein>
    <recommendedName>
        <fullName evidence="4">DUF420 domain-containing protein</fullName>
    </recommendedName>
</protein>
<feature type="transmembrane region" description="Helical" evidence="1">
    <location>
        <begin position="14"/>
        <end position="37"/>
    </location>
</feature>
<feature type="transmembrane region" description="Helical" evidence="1">
    <location>
        <begin position="49"/>
        <end position="70"/>
    </location>
</feature>
<reference evidence="2 3" key="1">
    <citation type="journal article" date="2016" name="Nat. Commun.">
        <title>Thousands of microbial genomes shed light on interconnected biogeochemical processes in an aquifer system.</title>
        <authorList>
            <person name="Anantharaman K."/>
            <person name="Brown C.T."/>
            <person name="Hug L.A."/>
            <person name="Sharon I."/>
            <person name="Castelle C.J."/>
            <person name="Probst A.J."/>
            <person name="Thomas B.C."/>
            <person name="Singh A."/>
            <person name="Wilkins M.J."/>
            <person name="Karaoz U."/>
            <person name="Brodie E.L."/>
            <person name="Williams K.H."/>
            <person name="Hubbard S.S."/>
            <person name="Banfield J.F."/>
        </authorList>
    </citation>
    <scope>NUCLEOTIDE SEQUENCE [LARGE SCALE GENOMIC DNA]</scope>
</reference>
<evidence type="ECO:0000313" key="2">
    <source>
        <dbReference type="EMBL" id="OGM11954.1"/>
    </source>
</evidence>
<accession>A0A1F7XAB5</accession>
<name>A0A1F7XAB5_9BACT</name>
<dbReference type="AlphaFoldDB" id="A0A1F7XAB5"/>
<comment type="caution">
    <text evidence="2">The sequence shown here is derived from an EMBL/GenBank/DDBJ whole genome shotgun (WGS) entry which is preliminary data.</text>
</comment>
<evidence type="ECO:0000313" key="3">
    <source>
        <dbReference type="Proteomes" id="UP000177053"/>
    </source>
</evidence>
<keyword evidence="1" id="KW-0812">Transmembrane</keyword>
<gene>
    <name evidence="2" type="ORF">A2Z22_04705</name>
</gene>
<dbReference type="EMBL" id="MGFS01000006">
    <property type="protein sequence ID" value="OGM11954.1"/>
    <property type="molecule type" value="Genomic_DNA"/>
</dbReference>
<proteinExistence type="predicted"/>
<evidence type="ECO:0000256" key="1">
    <source>
        <dbReference type="SAM" id="Phobius"/>
    </source>
</evidence>
<keyword evidence="1" id="KW-1133">Transmembrane helix</keyword>